<evidence type="ECO:0000256" key="2">
    <source>
        <dbReference type="SAM" id="SignalP"/>
    </source>
</evidence>
<dbReference type="AlphaFoldDB" id="A0A5D2DGA2"/>
<sequence length="247" mass="27545">MPPLASTILLLPLLPASSHCPLPTAIIIIMLKERGELKLPLPPVVHRRSNFPVLSLYTAEAEPRQILLDTDVDTDDFFALFFLLKLNRSEFHLEGITINTNAWTDAGHAVNQIYDILYMMDRDDILVGLGGEGGSWNTIPYNQILADIFCGKISVPLFFNGGLYFSFFQGFPVFNSPLSFNMMMTMAEGKGRDGGIARSREQKKKGVEAKGGMKGKKMMNNSEGKKKGSKLMMWYAQSANDRDLTFP</sequence>
<keyword evidence="2" id="KW-0732">Signal</keyword>
<dbReference type="SUPFAM" id="SSF53590">
    <property type="entry name" value="Nucleoside hydrolase"/>
    <property type="match status" value="1"/>
</dbReference>
<name>A0A5D2DGA2_GOSDA</name>
<proteinExistence type="predicted"/>
<organism evidence="3 4">
    <name type="scientific">Gossypium darwinii</name>
    <name type="common">Darwin's cotton</name>
    <name type="synonym">Gossypium barbadense var. darwinii</name>
    <dbReference type="NCBI Taxonomy" id="34276"/>
    <lineage>
        <taxon>Eukaryota</taxon>
        <taxon>Viridiplantae</taxon>
        <taxon>Streptophyta</taxon>
        <taxon>Embryophyta</taxon>
        <taxon>Tracheophyta</taxon>
        <taxon>Spermatophyta</taxon>
        <taxon>Magnoliopsida</taxon>
        <taxon>eudicotyledons</taxon>
        <taxon>Gunneridae</taxon>
        <taxon>Pentapetalae</taxon>
        <taxon>rosids</taxon>
        <taxon>malvids</taxon>
        <taxon>Malvales</taxon>
        <taxon>Malvaceae</taxon>
        <taxon>Malvoideae</taxon>
        <taxon>Gossypium</taxon>
    </lineage>
</organism>
<evidence type="ECO:0000256" key="1">
    <source>
        <dbReference type="SAM" id="MobiDB-lite"/>
    </source>
</evidence>
<feature type="signal peptide" evidence="2">
    <location>
        <begin position="1"/>
        <end position="18"/>
    </location>
</feature>
<feature type="chain" id="PRO_5023051083" evidence="2">
    <location>
        <begin position="19"/>
        <end position="247"/>
    </location>
</feature>
<evidence type="ECO:0000313" key="4">
    <source>
        <dbReference type="Proteomes" id="UP000323506"/>
    </source>
</evidence>
<dbReference type="PANTHER" id="PTHR46692">
    <property type="entry name" value="INOSINE-URIDINE PREFERRING NUCLEOSIDE HYDROLASE FAMILY PROTEIN"/>
    <property type="match status" value="1"/>
</dbReference>
<protein>
    <submittedName>
        <fullName evidence="3">Uncharacterized protein</fullName>
    </submittedName>
</protein>
<dbReference type="PANTHER" id="PTHR46692:SF1">
    <property type="entry name" value="NUCLEOSIDE HYDROLASE 3-RELATED"/>
    <property type="match status" value="1"/>
</dbReference>
<gene>
    <name evidence="3" type="ORF">ES288_D02G160200v1</name>
</gene>
<feature type="compositionally biased region" description="Basic and acidic residues" evidence="1">
    <location>
        <begin position="191"/>
        <end position="208"/>
    </location>
</feature>
<dbReference type="EMBL" id="CM017702">
    <property type="protein sequence ID" value="TYG79712.1"/>
    <property type="molecule type" value="Genomic_DNA"/>
</dbReference>
<keyword evidence="4" id="KW-1185">Reference proteome</keyword>
<dbReference type="InterPro" id="IPR036452">
    <property type="entry name" value="Ribo_hydro-like"/>
</dbReference>
<accession>A0A5D2DGA2</accession>
<dbReference type="GO" id="GO:0016799">
    <property type="term" value="F:hydrolase activity, hydrolyzing N-glycosyl compounds"/>
    <property type="evidence" value="ECO:0007669"/>
    <property type="project" value="InterPro"/>
</dbReference>
<dbReference type="Gene3D" id="3.90.245.10">
    <property type="entry name" value="Ribonucleoside hydrolase-like"/>
    <property type="match status" value="1"/>
</dbReference>
<feature type="region of interest" description="Disordered" evidence="1">
    <location>
        <begin position="191"/>
        <end position="228"/>
    </location>
</feature>
<reference evidence="3 4" key="1">
    <citation type="submission" date="2019-06" db="EMBL/GenBank/DDBJ databases">
        <title>WGS assembly of Gossypium darwinii.</title>
        <authorList>
            <person name="Chen Z.J."/>
            <person name="Sreedasyam A."/>
            <person name="Ando A."/>
            <person name="Song Q."/>
            <person name="De L."/>
            <person name="Hulse-Kemp A."/>
            <person name="Ding M."/>
            <person name="Ye W."/>
            <person name="Kirkbride R."/>
            <person name="Jenkins J."/>
            <person name="Plott C."/>
            <person name="Lovell J."/>
            <person name="Lin Y.-M."/>
            <person name="Vaughn R."/>
            <person name="Liu B."/>
            <person name="Li W."/>
            <person name="Simpson S."/>
            <person name="Scheffler B."/>
            <person name="Saski C."/>
            <person name="Grover C."/>
            <person name="Hu G."/>
            <person name="Conover J."/>
            <person name="Carlson J."/>
            <person name="Shu S."/>
            <person name="Boston L."/>
            <person name="Williams M."/>
            <person name="Peterson D."/>
            <person name="Mcgee K."/>
            <person name="Jones D."/>
            <person name="Wendel J."/>
            <person name="Stelly D."/>
            <person name="Grimwood J."/>
            <person name="Schmutz J."/>
        </authorList>
    </citation>
    <scope>NUCLEOTIDE SEQUENCE [LARGE SCALE GENOMIC DNA]</scope>
    <source>
        <strain evidence="3">1808015.09</strain>
    </source>
</reference>
<dbReference type="Proteomes" id="UP000323506">
    <property type="component" value="Chromosome D02"/>
</dbReference>
<evidence type="ECO:0000313" key="3">
    <source>
        <dbReference type="EMBL" id="TYG79712.1"/>
    </source>
</evidence>